<dbReference type="Proteomes" id="UP000284589">
    <property type="component" value="Unassembled WGS sequence"/>
</dbReference>
<comment type="caution">
    <text evidence="2">The sequence shown here is derived from an EMBL/GenBank/DDBJ whole genome shotgun (WGS) entry which is preliminary data.</text>
</comment>
<organism evidence="2 4">
    <name type="scientific">Bifidobacterium adolescentis</name>
    <dbReference type="NCBI Taxonomy" id="1680"/>
    <lineage>
        <taxon>Bacteria</taxon>
        <taxon>Bacillati</taxon>
        <taxon>Actinomycetota</taxon>
        <taxon>Actinomycetes</taxon>
        <taxon>Bifidobacteriales</taxon>
        <taxon>Bifidobacteriaceae</taxon>
        <taxon>Bifidobacterium</taxon>
    </lineage>
</organism>
<evidence type="ECO:0000313" key="4">
    <source>
        <dbReference type="Proteomes" id="UP000175684"/>
    </source>
</evidence>
<evidence type="ECO:0000313" key="2">
    <source>
        <dbReference type="EMBL" id="OFA35809.1"/>
    </source>
</evidence>
<dbReference type="PATRIC" id="fig|1680.6.peg.484"/>
<accession>A0A0C2YQR6</accession>
<dbReference type="InterPro" id="IPR006059">
    <property type="entry name" value="SBP"/>
</dbReference>
<dbReference type="PROSITE" id="PS51257">
    <property type="entry name" value="PROKAR_LIPOPROTEIN"/>
    <property type="match status" value="1"/>
</dbReference>
<keyword evidence="1" id="KW-0732">Signal</keyword>
<evidence type="ECO:0000313" key="5">
    <source>
        <dbReference type="Proteomes" id="UP000284589"/>
    </source>
</evidence>
<reference evidence="2 4" key="1">
    <citation type="submission" date="2016-07" db="EMBL/GenBank/DDBJ databases">
        <title>Draft Genome Sequence of Bifidobacterium adolescentis strain Km 4.</title>
        <authorList>
            <person name="Danilenko V.N."/>
        </authorList>
    </citation>
    <scope>NUCLEOTIDE SEQUENCE [LARGE SCALE GENOMIC DNA]</scope>
    <source>
        <strain evidence="2 4">Km 4</strain>
    </source>
</reference>
<dbReference type="Pfam" id="PF01547">
    <property type="entry name" value="SBP_bac_1"/>
    <property type="match status" value="1"/>
</dbReference>
<name>A0A0C2YQR6_BIFAD</name>
<proteinExistence type="predicted"/>
<feature type="signal peptide" evidence="1">
    <location>
        <begin position="1"/>
        <end position="31"/>
    </location>
</feature>
<gene>
    <name evidence="2" type="ORF">BBK15_00425</name>
    <name evidence="3" type="ORF">DW139_02260</name>
</gene>
<reference evidence="3 5" key="2">
    <citation type="submission" date="2018-08" db="EMBL/GenBank/DDBJ databases">
        <title>A genome reference for cultivated species of the human gut microbiota.</title>
        <authorList>
            <person name="Zou Y."/>
            <person name="Xue W."/>
            <person name="Luo G."/>
        </authorList>
    </citation>
    <scope>NUCLEOTIDE SEQUENCE [LARGE SCALE GENOMIC DNA]</scope>
    <source>
        <strain evidence="3 5">AM12-20</strain>
    </source>
</reference>
<sequence length="477" mass="52368">MGVVLKSAKLVKQLIAICCAGVMAASAAACGANTDTRTQITVWSWEPSMKQVIAGFEKDNPDIRVVWKNTSGYDKLNNAIQDGYGIPDVVQLEYYALRQYAVSSQLVPITGRTEGYADFYTPGTWASVQLNGRVYGLPMDSGPMAFFYNNSVFEQVGVDASKIRTWDDYYEAAKKLKKIGVYITADSGDASFYDTMIWLAGGRPFSTSNDGKNVTIRLTEDKGTREFTEFWQKMIDEGLVATNLTSWSDRWKSAVGQGKVASLFSGAWLPSLLMSDIPGAAGLWRVAQMPTPDGKATTSENGGSALAVLQRSRKPEASYRFIEYACHNAKGITTRVDGGAFPADKNTLSDSKFLSKTTVTDDRGIEVPYFGGQEYNRVLSQAAENVSTGYQYLPFEVYARSDFRSTVGKAYKWSSLLRKEQNRLNIIAAGGQVSDTSNIGDALKNTESSDRIKLKGGIALWQKDLKEYGANQGFTIQ</sequence>
<dbReference type="InterPro" id="IPR050490">
    <property type="entry name" value="Bact_solute-bd_prot1"/>
</dbReference>
<evidence type="ECO:0000256" key="1">
    <source>
        <dbReference type="SAM" id="SignalP"/>
    </source>
</evidence>
<feature type="chain" id="PRO_5042677304" evidence="1">
    <location>
        <begin position="32"/>
        <end position="477"/>
    </location>
</feature>
<dbReference type="EMBL" id="QRLP01000001">
    <property type="protein sequence ID" value="RHJ20194.1"/>
    <property type="molecule type" value="Genomic_DNA"/>
</dbReference>
<dbReference type="SUPFAM" id="SSF53850">
    <property type="entry name" value="Periplasmic binding protein-like II"/>
    <property type="match status" value="1"/>
</dbReference>
<dbReference type="AlphaFoldDB" id="A0A0C2YQR6"/>
<dbReference type="EMBL" id="MAXD01000001">
    <property type="protein sequence ID" value="OFA35809.1"/>
    <property type="molecule type" value="Genomic_DNA"/>
</dbReference>
<dbReference type="OrthoDB" id="2515046at2"/>
<dbReference type="Proteomes" id="UP000175684">
    <property type="component" value="Unassembled WGS sequence"/>
</dbReference>
<dbReference type="Gene3D" id="3.40.190.10">
    <property type="entry name" value="Periplasmic binding protein-like II"/>
    <property type="match status" value="1"/>
</dbReference>
<evidence type="ECO:0000313" key="3">
    <source>
        <dbReference type="EMBL" id="RHJ20194.1"/>
    </source>
</evidence>
<dbReference type="PANTHER" id="PTHR43649:SF14">
    <property type="entry name" value="BLR3389 PROTEIN"/>
    <property type="match status" value="1"/>
</dbReference>
<dbReference type="CDD" id="cd13585">
    <property type="entry name" value="PBP2_TMBP_like"/>
    <property type="match status" value="1"/>
</dbReference>
<dbReference type="PANTHER" id="PTHR43649">
    <property type="entry name" value="ARABINOSE-BINDING PROTEIN-RELATED"/>
    <property type="match status" value="1"/>
</dbReference>
<protein>
    <submittedName>
        <fullName evidence="2 3">ABC transporter substrate-binding protein</fullName>
    </submittedName>
</protein>